<name>A0A1H5N140_9FLAO</name>
<dbReference type="STRING" id="390640.SAMN04488034_103199"/>
<proteinExistence type="predicted"/>
<protein>
    <submittedName>
        <fullName evidence="2">Uncharacterized protein</fullName>
    </submittedName>
</protein>
<evidence type="ECO:0000313" key="3">
    <source>
        <dbReference type="Proteomes" id="UP000199448"/>
    </source>
</evidence>
<dbReference type="RefSeq" id="WP_176763455.1">
    <property type="nucleotide sequence ID" value="NZ_FNGG01000003.1"/>
</dbReference>
<accession>A0A1H5N140</accession>
<dbReference type="Proteomes" id="UP000199448">
    <property type="component" value="Unassembled WGS sequence"/>
</dbReference>
<dbReference type="AlphaFoldDB" id="A0A1H5N140"/>
<evidence type="ECO:0000313" key="2">
    <source>
        <dbReference type="EMBL" id="SEE94368.1"/>
    </source>
</evidence>
<evidence type="ECO:0000256" key="1">
    <source>
        <dbReference type="SAM" id="MobiDB-lite"/>
    </source>
</evidence>
<feature type="region of interest" description="Disordered" evidence="1">
    <location>
        <begin position="23"/>
        <end position="50"/>
    </location>
</feature>
<dbReference type="EMBL" id="FNUG01000003">
    <property type="protein sequence ID" value="SEE94368.1"/>
    <property type="molecule type" value="Genomic_DNA"/>
</dbReference>
<keyword evidence="3" id="KW-1185">Reference proteome</keyword>
<gene>
    <name evidence="2" type="ORF">SAMN04488034_103199</name>
</gene>
<reference evidence="2 3" key="1">
    <citation type="submission" date="2016-10" db="EMBL/GenBank/DDBJ databases">
        <authorList>
            <person name="de Groot N.N."/>
        </authorList>
    </citation>
    <scope>NUCLEOTIDE SEQUENCE [LARGE SCALE GENOMIC DNA]</scope>
    <source>
        <strain evidence="2 3">DSM 23553</strain>
    </source>
</reference>
<sequence>MSILYEILIASLFSLLLSPQEELKKPDEEKVKTEQLTEQSPKDCKTEQNI</sequence>
<organism evidence="2 3">
    <name type="scientific">Salinimicrobium catena</name>
    <dbReference type="NCBI Taxonomy" id="390640"/>
    <lineage>
        <taxon>Bacteria</taxon>
        <taxon>Pseudomonadati</taxon>
        <taxon>Bacteroidota</taxon>
        <taxon>Flavobacteriia</taxon>
        <taxon>Flavobacteriales</taxon>
        <taxon>Flavobacteriaceae</taxon>
        <taxon>Salinimicrobium</taxon>
    </lineage>
</organism>